<evidence type="ECO:0000256" key="6">
    <source>
        <dbReference type="ARBA" id="ARBA00022989"/>
    </source>
</evidence>
<organism evidence="12 13">
    <name type="scientific">Oopsacas minuta</name>
    <dbReference type="NCBI Taxonomy" id="111878"/>
    <lineage>
        <taxon>Eukaryota</taxon>
        <taxon>Metazoa</taxon>
        <taxon>Porifera</taxon>
        <taxon>Hexactinellida</taxon>
        <taxon>Hexasterophora</taxon>
        <taxon>Lyssacinosida</taxon>
        <taxon>Leucopsacidae</taxon>
        <taxon>Oopsacas</taxon>
    </lineage>
</organism>
<dbReference type="EMBL" id="JAKMXF010000354">
    <property type="protein sequence ID" value="KAI6646744.1"/>
    <property type="molecule type" value="Genomic_DNA"/>
</dbReference>
<dbReference type="InterPro" id="IPR004263">
    <property type="entry name" value="Exostosin"/>
</dbReference>
<dbReference type="Pfam" id="PF03016">
    <property type="entry name" value="Exostosin_GT47"/>
    <property type="match status" value="1"/>
</dbReference>
<comment type="caution">
    <text evidence="12">The sequence shown here is derived from an EMBL/GenBank/DDBJ whole genome shotgun (WGS) entry which is preliminary data.</text>
</comment>
<comment type="subcellular location">
    <subcellularLocation>
        <location evidence="1">Endoplasmic reticulum membrane</location>
        <topology evidence="1">Single-pass type II membrane protein</topology>
    </subcellularLocation>
</comment>
<keyword evidence="5" id="KW-0256">Endoplasmic reticulum</keyword>
<reference evidence="12 13" key="1">
    <citation type="journal article" date="2023" name="BMC Biol.">
        <title>The compact genome of the sponge Oopsacas minuta (Hexactinellida) is lacking key metazoan core genes.</title>
        <authorList>
            <person name="Santini S."/>
            <person name="Schenkelaars Q."/>
            <person name="Jourda C."/>
            <person name="Duchesne M."/>
            <person name="Belahbib H."/>
            <person name="Rocher C."/>
            <person name="Selva M."/>
            <person name="Riesgo A."/>
            <person name="Vervoort M."/>
            <person name="Leys S.P."/>
            <person name="Kodjabachian L."/>
            <person name="Le Bivic A."/>
            <person name="Borchiellini C."/>
            <person name="Claverie J.M."/>
            <person name="Renard E."/>
        </authorList>
    </citation>
    <scope>NUCLEOTIDE SEQUENCE [LARGE SCALE GENOMIC DNA]</scope>
    <source>
        <strain evidence="12">SPO-2</strain>
    </source>
</reference>
<feature type="domain" description="Glycosyl transferase 64" evidence="11">
    <location>
        <begin position="425"/>
        <end position="616"/>
    </location>
</feature>
<evidence type="ECO:0000256" key="1">
    <source>
        <dbReference type="ARBA" id="ARBA00004648"/>
    </source>
</evidence>
<dbReference type="AlphaFoldDB" id="A0AAV7JEB4"/>
<evidence type="ECO:0000256" key="7">
    <source>
        <dbReference type="ARBA" id="ARBA00023136"/>
    </source>
</evidence>
<protein>
    <submittedName>
        <fullName evidence="12">Exostosin-2</fullName>
    </submittedName>
</protein>
<gene>
    <name evidence="12" type="ORF">LOD99_12864</name>
</gene>
<dbReference type="PANTHER" id="PTHR48261">
    <property type="entry name" value="ACETYLGLUCOSAMINYLTRANSFERASE"/>
    <property type="match status" value="1"/>
</dbReference>
<dbReference type="GO" id="GO:0015012">
    <property type="term" value="P:heparan sulfate proteoglycan biosynthetic process"/>
    <property type="evidence" value="ECO:0007669"/>
    <property type="project" value="UniProtKB-ARBA"/>
</dbReference>
<evidence type="ECO:0000259" key="11">
    <source>
        <dbReference type="Pfam" id="PF09258"/>
    </source>
</evidence>
<evidence type="ECO:0000313" key="13">
    <source>
        <dbReference type="Proteomes" id="UP001165289"/>
    </source>
</evidence>
<sequence length="647" mass="74983">MKKESTNSLPVSTYGIPILFLLLTISFLWYNYVITTETEYFPTEIMVNPPNMNFKLLQTKSCRFDTCFEINKCEFNQESLIQVYIYPPTDFYYMNNNNNKVYLHFNTSLAYRSLLNSIQQSPFYVSDPSRACIFILAIDTLIDSDNDPIYTSLALKHLPFWNRGINHLIFSFLPSISNSLPSVSTDRAGVASPGLLYHEYRTGFDISIPVYNFPERLATRKSPSLSNRDIYLLIIIPLEFDTSLEYTLQQIKNQDPSRITILDFCQGDDRCVEDENVNYSHILLSSKYCLLLLGYRYSTPDLLDVMMQGCVPVYIHADYMLPFEEVLDWRLIGVPLRPAFVPQILTILKRIGDEEWNQKHRHSLKIWSRYFSSLNRIALTTLMILNERVFPTLATSFEDWNLLETDLRRVNPLLMHPIPVADAGFTVVIFSNNNNNKNSLNSLIRVLNTVPSLNKILIVSNKRGTSPSGNWGVKHVPIELLIPEDHKLTNVFLPLEQIQTECVMSLYDDVTLTPEEIEFGYQAWREFPERIVGYYATIHTLEQVNTTNSEINIISTKAAFYHNHYQKIFTSHVPPAVIEWVDTFHTCEDVAMNLLINSLTNKPPLLLNFNRCQEFRYSYKEDSCLKVFIELFEPLELQSAKFHLEEV</sequence>
<name>A0AAV7JEB4_9METZ</name>
<evidence type="ECO:0000256" key="5">
    <source>
        <dbReference type="ARBA" id="ARBA00022824"/>
    </source>
</evidence>
<keyword evidence="13" id="KW-1185">Reference proteome</keyword>
<evidence type="ECO:0000256" key="2">
    <source>
        <dbReference type="ARBA" id="ARBA00010271"/>
    </source>
</evidence>
<keyword evidence="7 9" id="KW-0472">Membrane</keyword>
<keyword evidence="4 9" id="KW-0812">Transmembrane</keyword>
<dbReference type="GO" id="GO:0005789">
    <property type="term" value="C:endoplasmic reticulum membrane"/>
    <property type="evidence" value="ECO:0007669"/>
    <property type="project" value="UniProtKB-SubCell"/>
</dbReference>
<keyword evidence="8" id="KW-1015">Disulfide bond</keyword>
<evidence type="ECO:0000259" key="10">
    <source>
        <dbReference type="Pfam" id="PF03016"/>
    </source>
</evidence>
<evidence type="ECO:0000256" key="8">
    <source>
        <dbReference type="ARBA" id="ARBA00023157"/>
    </source>
</evidence>
<keyword evidence="3" id="KW-0808">Transferase</keyword>
<dbReference type="InterPro" id="IPR029044">
    <property type="entry name" value="Nucleotide-diphossugar_trans"/>
</dbReference>
<feature type="domain" description="Exostosin GT47" evidence="10">
    <location>
        <begin position="80"/>
        <end position="350"/>
    </location>
</feature>
<dbReference type="InterPro" id="IPR040911">
    <property type="entry name" value="Exostosin_GT47"/>
</dbReference>
<evidence type="ECO:0000256" key="3">
    <source>
        <dbReference type="ARBA" id="ARBA00022679"/>
    </source>
</evidence>
<dbReference type="Pfam" id="PF09258">
    <property type="entry name" value="Glyco_transf_64"/>
    <property type="match status" value="1"/>
</dbReference>
<dbReference type="GO" id="GO:0016757">
    <property type="term" value="F:glycosyltransferase activity"/>
    <property type="evidence" value="ECO:0007669"/>
    <property type="project" value="InterPro"/>
</dbReference>
<proteinExistence type="inferred from homology"/>
<evidence type="ECO:0000313" key="12">
    <source>
        <dbReference type="EMBL" id="KAI6646744.1"/>
    </source>
</evidence>
<evidence type="ECO:0000256" key="9">
    <source>
        <dbReference type="SAM" id="Phobius"/>
    </source>
</evidence>
<evidence type="ECO:0000256" key="4">
    <source>
        <dbReference type="ARBA" id="ARBA00022692"/>
    </source>
</evidence>
<keyword evidence="6 9" id="KW-1133">Transmembrane helix</keyword>
<dbReference type="PANTHER" id="PTHR48261:SF2">
    <property type="entry name" value="ACETYLGLUCOSAMINYLTRANSFERASE"/>
    <property type="match status" value="1"/>
</dbReference>
<comment type="similarity">
    <text evidence="2">Belongs to the glycosyltransferase 47 family.</text>
</comment>
<dbReference type="Proteomes" id="UP001165289">
    <property type="component" value="Unassembled WGS sequence"/>
</dbReference>
<accession>A0AAV7JEB4</accession>
<dbReference type="Gene3D" id="3.90.550.10">
    <property type="entry name" value="Spore Coat Polysaccharide Biosynthesis Protein SpsA, Chain A"/>
    <property type="match status" value="1"/>
</dbReference>
<dbReference type="InterPro" id="IPR015338">
    <property type="entry name" value="GT64_dom"/>
</dbReference>
<dbReference type="SUPFAM" id="SSF53448">
    <property type="entry name" value="Nucleotide-diphospho-sugar transferases"/>
    <property type="match status" value="1"/>
</dbReference>
<feature type="transmembrane region" description="Helical" evidence="9">
    <location>
        <begin position="12"/>
        <end position="32"/>
    </location>
</feature>